<evidence type="ECO:0000313" key="4">
    <source>
        <dbReference type="Proteomes" id="UP000499080"/>
    </source>
</evidence>
<keyword evidence="4" id="KW-1185">Reference proteome</keyword>
<feature type="region of interest" description="Disordered" evidence="1">
    <location>
        <begin position="87"/>
        <end position="113"/>
    </location>
</feature>
<evidence type="ECO:0000313" key="3">
    <source>
        <dbReference type="EMBL" id="GBM59257.1"/>
    </source>
</evidence>
<organism evidence="3 4">
    <name type="scientific">Araneus ventricosus</name>
    <name type="common">Orbweaver spider</name>
    <name type="synonym">Epeira ventricosa</name>
    <dbReference type="NCBI Taxonomy" id="182803"/>
    <lineage>
        <taxon>Eukaryota</taxon>
        <taxon>Metazoa</taxon>
        <taxon>Ecdysozoa</taxon>
        <taxon>Arthropoda</taxon>
        <taxon>Chelicerata</taxon>
        <taxon>Arachnida</taxon>
        <taxon>Araneae</taxon>
        <taxon>Araneomorphae</taxon>
        <taxon>Entelegynae</taxon>
        <taxon>Araneoidea</taxon>
        <taxon>Araneidae</taxon>
        <taxon>Araneus</taxon>
    </lineage>
</organism>
<proteinExistence type="predicted"/>
<evidence type="ECO:0000259" key="2">
    <source>
        <dbReference type="Pfam" id="PF14513"/>
    </source>
</evidence>
<dbReference type="Proteomes" id="UP000499080">
    <property type="component" value="Unassembled WGS sequence"/>
</dbReference>
<sequence length="190" mass="20736">MKTLREAANQRARLFSLARIEVKDIDYEGFQLFMDSYLEIPTPRDLVTRLFLSFVKRPTATQATPSVDGRLLKMAAVTSTTACAPITSHTTAGGGGGSLPELAKEPPVKEHQSLAEKLHGFTEKLTSSLGHRCDSESNSRGRAGNGSSKRKSNIQADKAKALNVSKQTRKLVQSLHSGKILKLEHHSVLQ</sequence>
<gene>
    <name evidence="3" type="ORF">AVEN_205087_1</name>
</gene>
<reference evidence="3 4" key="1">
    <citation type="journal article" date="2019" name="Sci. Rep.">
        <title>Orb-weaving spider Araneus ventricosus genome elucidates the spidroin gene catalogue.</title>
        <authorList>
            <person name="Kono N."/>
            <person name="Nakamura H."/>
            <person name="Ohtoshi R."/>
            <person name="Moran D.A.P."/>
            <person name="Shinohara A."/>
            <person name="Yoshida Y."/>
            <person name="Fujiwara M."/>
            <person name="Mori M."/>
            <person name="Tomita M."/>
            <person name="Arakawa K."/>
        </authorList>
    </citation>
    <scope>NUCLEOTIDE SEQUENCE [LARGE SCALE GENOMIC DNA]</scope>
</reference>
<dbReference type="Pfam" id="PF14513">
    <property type="entry name" value="DAG_kinase_N"/>
    <property type="match status" value="1"/>
</dbReference>
<dbReference type="InterPro" id="IPR038199">
    <property type="entry name" value="DGK_typeI_N_sf"/>
</dbReference>
<name>A0A4Y2H1D3_ARAVE</name>
<evidence type="ECO:0000256" key="1">
    <source>
        <dbReference type="SAM" id="MobiDB-lite"/>
    </source>
</evidence>
<dbReference type="Gene3D" id="1.10.238.110">
    <property type="entry name" value="Diacylglycerol kinase alpha"/>
    <property type="match status" value="1"/>
</dbReference>
<dbReference type="AlphaFoldDB" id="A0A4Y2H1D3"/>
<dbReference type="InterPro" id="IPR011992">
    <property type="entry name" value="EF-hand-dom_pair"/>
</dbReference>
<protein>
    <recommendedName>
        <fullName evidence="2">Diacylglycerol kinase type I N-terminal domain-containing protein</fullName>
    </recommendedName>
</protein>
<feature type="region of interest" description="Disordered" evidence="1">
    <location>
        <begin position="126"/>
        <end position="160"/>
    </location>
</feature>
<feature type="domain" description="Diacylglycerol kinase type I N-terminal" evidence="2">
    <location>
        <begin position="23"/>
        <end position="147"/>
    </location>
</feature>
<accession>A0A4Y2H1D3</accession>
<dbReference type="EMBL" id="BGPR01001673">
    <property type="protein sequence ID" value="GBM59257.1"/>
    <property type="molecule type" value="Genomic_DNA"/>
</dbReference>
<dbReference type="InterPro" id="IPR029477">
    <property type="entry name" value="DAG_kinase_typeI_N"/>
</dbReference>
<dbReference type="SUPFAM" id="SSF47473">
    <property type="entry name" value="EF-hand"/>
    <property type="match status" value="1"/>
</dbReference>
<comment type="caution">
    <text evidence="3">The sequence shown here is derived from an EMBL/GenBank/DDBJ whole genome shotgun (WGS) entry which is preliminary data.</text>
</comment>
<dbReference type="OrthoDB" id="6427005at2759"/>
<feature type="compositionally biased region" description="Basic and acidic residues" evidence="1">
    <location>
        <begin position="102"/>
        <end position="113"/>
    </location>
</feature>